<accession>A0A8E2APJ0</accession>
<feature type="compositionally biased region" description="Low complexity" evidence="2">
    <location>
        <begin position="451"/>
        <end position="469"/>
    </location>
</feature>
<dbReference type="PANTHER" id="PTHR31962">
    <property type="entry name" value="SPHINGOLIPID LONG CHAIN BASE-RESPONSIVE PROTEIN PIL1"/>
    <property type="match status" value="1"/>
</dbReference>
<feature type="compositionally biased region" description="Gly residues" evidence="2">
    <location>
        <begin position="506"/>
        <end position="515"/>
    </location>
</feature>
<sequence>MFKRAASKIAHNTTIPVLAGNLAGNKDLRALQDLITAEKSVMNSLQRLSNDVAKASEALKAWGFGEGEDLGDTLSASAALYFHFASALSNFANHEAAVREHMKAVRSREETLDELRRRRKSLAAKADSADRTLSKMNSENKNLQTQTDLLNKLREDIRVMDTDIMAEEASLGDFKRLSAKTWMGLKFGGLLECSQKGVIIGESGKLVIEEIPMETTEPGLPRAYYTGHARTEYLVAEAQRGVNEVFFSPDPDPSQLSVRSPGNNDMPSMPTLSQGGQPYDYLSMGDNRRSSFSMPQVYDERANTPSAISQGSRLSQGPSGYSGLPQVQESGSLFPPYSPTDPAQHPTVSALRDVGEFGTYPPGQYAPRSSSLRSPDEKAGSPTSGRFSTFPVKAAGPRPPPGASSGSRPSSGMYTSPPIRGGDQPLSLDVNPPQDSFSTSIAEALGGQWPAESGPASSSTSAAGAGSKFGKADEAATNSMSYEAPPPMYTPPTSLPPGAAPAEPQYGGGYGGGHWNQGESLGVGRPGTDEGSHDGDHQLAYTALGHDDEPTASGHMHGDRRVHFGGVEDASNGPVANAPDGQQPGLNREATQSSEGDHTVTGHAPEPVPQQPVVRIPSPPRSSSPPQLPTHPEDPSQDEEALNAAAAREVSRELDALMFSSPTSTSAPRPPSPLAPPRPPFATRSVSPRPPMDINTMPPSVPAKIESSYVRERDRSLGSPISSGGEQSPSAPSAPSPTLSRMSQDQVNNLPPGSTLNFTVRSPSPATSVTSNPYRTPPEYPTPTTGAQSMYSLAPSKMGSGSGSSLSLTGGAPRTISAAAFRRQQQLRQQTGTAADISGSSGSDTTPLVVKKRPLPNSPYPSAGSPVGSGFPRVPSAPAPGTSLEAGARPNSTYRSVSAHQRDGASGDEDYDYISAYVDLPGHAEGGGQPAGYGQGQFATNLDSQDRVGLR</sequence>
<feature type="compositionally biased region" description="Gly residues" evidence="2">
    <location>
        <begin position="924"/>
        <end position="935"/>
    </location>
</feature>
<dbReference type="GO" id="GO:0070941">
    <property type="term" value="P:eisosome assembly"/>
    <property type="evidence" value="ECO:0007669"/>
    <property type="project" value="TreeGrafter"/>
</dbReference>
<feature type="compositionally biased region" description="Polar residues" evidence="2">
    <location>
        <begin position="304"/>
        <end position="331"/>
    </location>
</feature>
<dbReference type="GO" id="GO:0008289">
    <property type="term" value="F:lipid binding"/>
    <property type="evidence" value="ECO:0007669"/>
    <property type="project" value="TreeGrafter"/>
</dbReference>
<reference evidence="3 4" key="1">
    <citation type="submission" date="2016-07" db="EMBL/GenBank/DDBJ databases">
        <title>Draft genome of the white-rot fungus Obba rivulosa 3A-2.</title>
        <authorList>
            <consortium name="DOE Joint Genome Institute"/>
            <person name="Miettinen O."/>
            <person name="Riley R."/>
            <person name="Acob R."/>
            <person name="Barry K."/>
            <person name="Cullen D."/>
            <person name="De Vries R."/>
            <person name="Hainaut M."/>
            <person name="Hatakka A."/>
            <person name="Henrissat B."/>
            <person name="Hilden K."/>
            <person name="Kuo R."/>
            <person name="Labutti K."/>
            <person name="Lipzen A."/>
            <person name="Makela M.R."/>
            <person name="Sandor L."/>
            <person name="Spatafora J.W."/>
            <person name="Grigoriev I.V."/>
            <person name="Hibbett D.S."/>
        </authorList>
    </citation>
    <scope>NUCLEOTIDE SEQUENCE [LARGE SCALE GENOMIC DNA]</scope>
    <source>
        <strain evidence="3 4">3A-2</strain>
    </source>
</reference>
<dbReference type="GO" id="GO:0036286">
    <property type="term" value="C:eisosome filament"/>
    <property type="evidence" value="ECO:0007669"/>
    <property type="project" value="TreeGrafter"/>
</dbReference>
<dbReference type="Gene3D" id="1.20.1270.60">
    <property type="entry name" value="Arfaptin homology (AH) domain/BAR domain"/>
    <property type="match status" value="1"/>
</dbReference>
<dbReference type="InterPro" id="IPR028245">
    <property type="entry name" value="PIL1/LSP1"/>
</dbReference>
<feature type="compositionally biased region" description="Polar residues" evidence="2">
    <location>
        <begin position="738"/>
        <end position="772"/>
    </location>
</feature>
<feature type="compositionally biased region" description="Pro residues" evidence="2">
    <location>
        <begin position="617"/>
        <end position="629"/>
    </location>
</feature>
<feature type="compositionally biased region" description="Pro residues" evidence="2">
    <location>
        <begin position="668"/>
        <end position="680"/>
    </location>
</feature>
<feature type="compositionally biased region" description="Polar residues" evidence="2">
    <location>
        <begin position="254"/>
        <end position="276"/>
    </location>
</feature>
<evidence type="ECO:0000313" key="4">
    <source>
        <dbReference type="Proteomes" id="UP000250043"/>
    </source>
</evidence>
<evidence type="ECO:0000313" key="3">
    <source>
        <dbReference type="EMBL" id="OCH86000.1"/>
    </source>
</evidence>
<dbReference type="AlphaFoldDB" id="A0A8E2APJ0"/>
<keyword evidence="4" id="KW-1185">Reference proteome</keyword>
<feature type="region of interest" description="Disordered" evidence="2">
    <location>
        <begin position="245"/>
        <end position="291"/>
    </location>
</feature>
<feature type="region of interest" description="Disordered" evidence="2">
    <location>
        <begin position="304"/>
        <end position="951"/>
    </location>
</feature>
<dbReference type="OrthoDB" id="5599269at2759"/>
<dbReference type="GO" id="GO:0005886">
    <property type="term" value="C:plasma membrane"/>
    <property type="evidence" value="ECO:0007669"/>
    <property type="project" value="TreeGrafter"/>
</dbReference>
<dbReference type="InterPro" id="IPR027267">
    <property type="entry name" value="AH/BAR_dom_sf"/>
</dbReference>
<feature type="compositionally biased region" description="Basic and acidic residues" evidence="2">
    <location>
        <begin position="527"/>
        <end position="537"/>
    </location>
</feature>
<dbReference type="EMBL" id="KV722550">
    <property type="protein sequence ID" value="OCH86000.1"/>
    <property type="molecule type" value="Genomic_DNA"/>
</dbReference>
<feature type="compositionally biased region" description="Low complexity" evidence="2">
    <location>
        <begin position="403"/>
        <end position="412"/>
    </location>
</feature>
<evidence type="ECO:0008006" key="5">
    <source>
        <dbReference type="Google" id="ProtNLM"/>
    </source>
</evidence>
<protein>
    <recommendedName>
        <fullName evidence="5">Eisosome component PIL1-domain-containing protein</fullName>
    </recommendedName>
</protein>
<gene>
    <name evidence="3" type="ORF">OBBRIDRAFT_814825</name>
</gene>
<organism evidence="3 4">
    <name type="scientific">Obba rivulosa</name>
    <dbReference type="NCBI Taxonomy" id="1052685"/>
    <lineage>
        <taxon>Eukaryota</taxon>
        <taxon>Fungi</taxon>
        <taxon>Dikarya</taxon>
        <taxon>Basidiomycota</taxon>
        <taxon>Agaricomycotina</taxon>
        <taxon>Agaricomycetes</taxon>
        <taxon>Polyporales</taxon>
        <taxon>Gelatoporiaceae</taxon>
        <taxon>Obba</taxon>
    </lineage>
</organism>
<proteinExistence type="predicted"/>
<feature type="compositionally biased region" description="Pro residues" evidence="2">
    <location>
        <begin position="484"/>
        <end position="499"/>
    </location>
</feature>
<name>A0A8E2APJ0_9APHY</name>
<keyword evidence="1" id="KW-0175">Coiled coil</keyword>
<dbReference type="GO" id="GO:0006897">
    <property type="term" value="P:endocytosis"/>
    <property type="evidence" value="ECO:0007669"/>
    <property type="project" value="TreeGrafter"/>
</dbReference>
<dbReference type="Pfam" id="PF13805">
    <property type="entry name" value="Pil1"/>
    <property type="match status" value="1"/>
</dbReference>
<dbReference type="Proteomes" id="UP000250043">
    <property type="component" value="Unassembled WGS sequence"/>
</dbReference>
<evidence type="ECO:0000256" key="1">
    <source>
        <dbReference type="SAM" id="Coils"/>
    </source>
</evidence>
<dbReference type="PANTHER" id="PTHR31962:SF6">
    <property type="entry name" value="EISOSOME COMPONENT PIL1-DOMAIN-CONTAINING PROTEIN"/>
    <property type="match status" value="1"/>
</dbReference>
<feature type="compositionally biased region" description="Low complexity" evidence="2">
    <location>
        <begin position="728"/>
        <end position="737"/>
    </location>
</feature>
<feature type="compositionally biased region" description="Low complexity" evidence="2">
    <location>
        <begin position="818"/>
        <end position="835"/>
    </location>
</feature>
<feature type="compositionally biased region" description="Polar residues" evidence="2">
    <location>
        <begin position="890"/>
        <end position="899"/>
    </location>
</feature>
<feature type="coiled-coil region" evidence="1">
    <location>
        <begin position="98"/>
        <end position="156"/>
    </location>
</feature>
<evidence type="ECO:0000256" key="2">
    <source>
        <dbReference type="SAM" id="MobiDB-lite"/>
    </source>
</evidence>